<feature type="compositionally biased region" description="Basic residues" evidence="1">
    <location>
        <begin position="255"/>
        <end position="266"/>
    </location>
</feature>
<proteinExistence type="predicted"/>
<dbReference type="Proteomes" id="UP000310687">
    <property type="component" value="Unassembled WGS sequence"/>
</dbReference>
<reference evidence="2 3" key="1">
    <citation type="submission" date="2018-10" db="EMBL/GenBank/DDBJ databases">
        <title>Fifty Aureobasidium pullulans genomes reveal a recombining polyextremotolerant generalist.</title>
        <authorList>
            <person name="Gostincar C."/>
            <person name="Turk M."/>
            <person name="Zajc J."/>
            <person name="Gunde-Cimerman N."/>
        </authorList>
    </citation>
    <scope>NUCLEOTIDE SEQUENCE [LARGE SCALE GENOMIC DNA]</scope>
    <source>
        <strain evidence="2 3">EXF-11013</strain>
    </source>
</reference>
<dbReference type="AlphaFoldDB" id="A0A4S8XTN1"/>
<comment type="caution">
    <text evidence="2">The sequence shown here is derived from an EMBL/GenBank/DDBJ whole genome shotgun (WGS) entry which is preliminary data.</text>
</comment>
<protein>
    <submittedName>
        <fullName evidence="2">Uncharacterized protein</fullName>
    </submittedName>
</protein>
<feature type="compositionally biased region" description="Basic and acidic residues" evidence="1">
    <location>
        <begin position="439"/>
        <end position="449"/>
    </location>
</feature>
<feature type="compositionally biased region" description="Basic residues" evidence="1">
    <location>
        <begin position="139"/>
        <end position="155"/>
    </location>
</feature>
<organism evidence="2 3">
    <name type="scientific">Aureobasidium pullulans</name>
    <name type="common">Black yeast</name>
    <name type="synonym">Pullularia pullulans</name>
    <dbReference type="NCBI Taxonomy" id="5580"/>
    <lineage>
        <taxon>Eukaryota</taxon>
        <taxon>Fungi</taxon>
        <taxon>Dikarya</taxon>
        <taxon>Ascomycota</taxon>
        <taxon>Pezizomycotina</taxon>
        <taxon>Dothideomycetes</taxon>
        <taxon>Dothideomycetidae</taxon>
        <taxon>Dothideales</taxon>
        <taxon>Saccotheciaceae</taxon>
        <taxon>Aureobasidium</taxon>
    </lineage>
</organism>
<feature type="region of interest" description="Disordered" evidence="1">
    <location>
        <begin position="367"/>
        <end position="471"/>
    </location>
</feature>
<feature type="compositionally biased region" description="Basic and acidic residues" evidence="1">
    <location>
        <begin position="267"/>
        <end position="285"/>
    </location>
</feature>
<feature type="compositionally biased region" description="Basic and acidic residues" evidence="1">
    <location>
        <begin position="373"/>
        <end position="391"/>
    </location>
</feature>
<feature type="compositionally biased region" description="Polar residues" evidence="1">
    <location>
        <begin position="24"/>
        <end position="38"/>
    </location>
</feature>
<evidence type="ECO:0000256" key="1">
    <source>
        <dbReference type="SAM" id="MobiDB-lite"/>
    </source>
</evidence>
<evidence type="ECO:0000313" key="3">
    <source>
        <dbReference type="Proteomes" id="UP000310687"/>
    </source>
</evidence>
<name>A0A4S8XTN1_AURPU</name>
<dbReference type="EMBL" id="QZAL01000071">
    <property type="protein sequence ID" value="THW41315.1"/>
    <property type="molecule type" value="Genomic_DNA"/>
</dbReference>
<accession>A0A4S8XTN1</accession>
<feature type="compositionally biased region" description="Polar residues" evidence="1">
    <location>
        <begin position="105"/>
        <end position="130"/>
    </location>
</feature>
<gene>
    <name evidence="2" type="ORF">D6D22_05451</name>
</gene>
<evidence type="ECO:0000313" key="2">
    <source>
        <dbReference type="EMBL" id="THW41315.1"/>
    </source>
</evidence>
<feature type="region of interest" description="Disordered" evidence="1">
    <location>
        <begin position="1"/>
        <end position="300"/>
    </location>
</feature>
<sequence>MTTTDGRHERHMMRQRGAGYKQPDNPTMNTHSYTTQAGPIQLSATTPAGSPPPTNASLPAAFSTEVQKAPELSPPAEKPLPKRKRVIREDEDEDQVWFSKRPKKSTTAQQDESHIASTTPGETAFDSAQIQPPIENKPAKRKVVRKRILVPKSRQKAPTDPEPEPQPRPDQLPVAPEPTAEDVTKPKRKTRAKALVVSKNKPNRVDIPVEPLQDDGREDESNNHPLHDIPSVKPATFEKIQSNGETPEGVAEPKKRTKAVVRKRFVRKDIQKDTANERPNLKEDANPTAPSIPLEKEKAEEIPKAKVTKKRKVIKKHVNESVEQEVISDTQAILTNSMEGLPPTLEMTESVQAEKKRKIVRIVRVPRATKTKVLPEKDDQTTDAAAQDKPRPSRFRPKLPLEEGTSNPSPKRPETSHAQEQLLEKKSNTRERKTKVSKANKEETTKEVVSEDTTPKPIQPKSLHHSKPAVSEAEDADLALFESEAPVPVIKKATKAPKRVFDDDSEIDLDHMLSGIAAMAGTGAAKPSITKPTRVAKRKAAVL</sequence>
<feature type="compositionally biased region" description="Basic and acidic residues" evidence="1">
    <location>
        <begin position="411"/>
        <end position="431"/>
    </location>
</feature>